<proteinExistence type="predicted"/>
<organism evidence="1 2">
    <name type="scientific">Cyprinid herpesvirus 2</name>
    <name type="common">CyHV-2</name>
    <dbReference type="NCBI Taxonomy" id="317878"/>
    <lineage>
        <taxon>Viruses</taxon>
        <taxon>Duplodnaviria</taxon>
        <taxon>Heunggongvirae</taxon>
        <taxon>Peploviricota</taxon>
        <taxon>Herviviricetes</taxon>
        <taxon>Herpesvirales</taxon>
        <taxon>Alloherpesviridae</taxon>
        <taxon>Cyvirus</taxon>
        <taxon>Cyvirus cyprinidallo2</taxon>
    </lineage>
</organism>
<name>A0A0Y0CFE9_CYHV2</name>
<gene>
    <name evidence="1" type="ORF">CyHV2_ORF63</name>
</gene>
<dbReference type="OrthoDB" id="33465at10239"/>
<sequence>MSRAALVVTVDSDRDVAMDSDEEPGYLRITNPAVAEQSHLNWIERFNEHVLSHVPVGTDSTSAVFFKTPIERLLPNDLPKYPQLSVDWQSMFPSHVLPVLKNVNDVYGRLTGLSAHNFFILQHHAINMAWPLVETTEQKLVLLWMCCHLMCRVDDFEDTSMASVDKMVLLIACLLSPTCAPVAMYLDSRTRLKIGVVNSTWPVIEDIMWMVNNPDWPGFFHVFEDLRDDTSMSDVFEMASNYRRRLSVIYLDEACGTENRSTAFDLDFTKLRLAAASLTNATPYVQINLKVTSHDRIKWRRRLGCFLNSRKEAMYVLLTTGVLKHPQVEHIHLLFNEALEIAEAECAAEGKHMLVL</sequence>
<protein>
    <submittedName>
        <fullName evidence="1">ORF63</fullName>
    </submittedName>
</protein>
<dbReference type="Proteomes" id="UP000142765">
    <property type="component" value="Segment"/>
</dbReference>
<dbReference type="EMBL" id="KT387800">
    <property type="protein sequence ID" value="AMB21633.1"/>
    <property type="molecule type" value="Genomic_DNA"/>
</dbReference>
<evidence type="ECO:0000313" key="1">
    <source>
        <dbReference type="EMBL" id="AMB21633.1"/>
    </source>
</evidence>
<evidence type="ECO:0000313" key="2">
    <source>
        <dbReference type="Proteomes" id="UP000142765"/>
    </source>
</evidence>
<reference evidence="1 2" key="1">
    <citation type="submission" date="2015-08" db="EMBL/GenBank/DDBJ databases">
        <authorList>
            <person name="Babu N.S."/>
            <person name="Beckwith C.J."/>
            <person name="Beseler K.G."/>
            <person name="Brison A."/>
            <person name="Carone J.V."/>
            <person name="Caskin T.P."/>
            <person name="Diamond M."/>
            <person name="Durham M.E."/>
            <person name="Foxe J.M."/>
            <person name="Go M."/>
            <person name="Henderson B.A."/>
            <person name="Jones I.B."/>
            <person name="McGettigan J.A."/>
            <person name="Micheletti S.J."/>
            <person name="Nasrallah M.E."/>
            <person name="Ortiz D."/>
            <person name="Piller C.R."/>
            <person name="Privatt S.R."/>
            <person name="Schneider S.L."/>
            <person name="Sharp S."/>
            <person name="Smith T.C."/>
            <person name="Stanton J.D."/>
            <person name="Ullery H.E."/>
            <person name="Wilson R.J."/>
            <person name="Serrano M.G."/>
            <person name="Buck G."/>
            <person name="Lee V."/>
            <person name="Wang Y."/>
            <person name="Carvalho R."/>
            <person name="Voegtly L."/>
            <person name="Shi R."/>
            <person name="Duckworth R."/>
            <person name="Johnson A."/>
            <person name="Loviza R."/>
            <person name="Walstead R."/>
            <person name="Shah Z."/>
            <person name="Kiflezghi M."/>
            <person name="Wade K."/>
            <person name="Ball S.L."/>
            <person name="Bradley K.W."/>
            <person name="Asai D.J."/>
            <person name="Bowman C.A."/>
            <person name="Russell D.A."/>
            <person name="Pope W.H."/>
            <person name="Jacobs-Sera D."/>
            <person name="Hendrix R.W."/>
            <person name="Hatfull G.F."/>
        </authorList>
    </citation>
    <scope>NUCLEOTIDE SEQUENCE [LARGE SCALE GENOMIC DNA]</scope>
    <source>
        <strain evidence="1">SY</strain>
    </source>
</reference>
<accession>A0A0Y0CFE9</accession>